<proteinExistence type="predicted"/>
<name>A0ABZ2LNY1_9BACT</name>
<keyword evidence="2" id="KW-1185">Reference proteome</keyword>
<reference evidence="1 2" key="1">
    <citation type="submission" date="2021-12" db="EMBL/GenBank/DDBJ databases">
        <title>Discovery of the Pendulisporaceae a myxobacterial family with distinct sporulation behavior and unique specialized metabolism.</title>
        <authorList>
            <person name="Garcia R."/>
            <person name="Popoff A."/>
            <person name="Bader C.D."/>
            <person name="Loehr J."/>
            <person name="Walesch S."/>
            <person name="Walt C."/>
            <person name="Boldt J."/>
            <person name="Bunk B."/>
            <person name="Haeckl F.J.F.P.J."/>
            <person name="Gunesch A.P."/>
            <person name="Birkelbach J."/>
            <person name="Nuebel U."/>
            <person name="Pietschmann T."/>
            <person name="Bach T."/>
            <person name="Mueller R."/>
        </authorList>
    </citation>
    <scope>NUCLEOTIDE SEQUENCE [LARGE SCALE GENOMIC DNA]</scope>
    <source>
        <strain evidence="1 2">MSr11954</strain>
    </source>
</reference>
<evidence type="ECO:0000313" key="2">
    <source>
        <dbReference type="Proteomes" id="UP001370348"/>
    </source>
</evidence>
<dbReference type="EMBL" id="CP089984">
    <property type="protein sequence ID" value="WXB12621.1"/>
    <property type="molecule type" value="Genomic_DNA"/>
</dbReference>
<protein>
    <submittedName>
        <fullName evidence="1">Uncharacterized protein</fullName>
    </submittedName>
</protein>
<dbReference type="Proteomes" id="UP001370348">
    <property type="component" value="Chromosome"/>
</dbReference>
<organism evidence="1 2">
    <name type="scientific">Pendulispora albinea</name>
    <dbReference type="NCBI Taxonomy" id="2741071"/>
    <lineage>
        <taxon>Bacteria</taxon>
        <taxon>Pseudomonadati</taxon>
        <taxon>Myxococcota</taxon>
        <taxon>Myxococcia</taxon>
        <taxon>Myxococcales</taxon>
        <taxon>Sorangiineae</taxon>
        <taxon>Pendulisporaceae</taxon>
        <taxon>Pendulispora</taxon>
    </lineage>
</organism>
<dbReference type="RefSeq" id="WP_394822242.1">
    <property type="nucleotide sequence ID" value="NZ_CP089984.1"/>
</dbReference>
<sequence length="121" mass="13448">MACDPAVFSPAERAEHAARSRAVFHAIHRLIENSDGYTFVFPTAPALREQITDWVAFERRCCPFFTFELAGFDGHPAPTEGAVRTAPFLRIAGPDRTKAILRAALDEHGVSHRSLTAEQRE</sequence>
<gene>
    <name evidence="1" type="ORF">LZC94_32825</name>
</gene>
<accession>A0ABZ2LNY1</accession>
<evidence type="ECO:0000313" key="1">
    <source>
        <dbReference type="EMBL" id="WXB12621.1"/>
    </source>
</evidence>